<feature type="domain" description="DUF6443" evidence="1">
    <location>
        <begin position="719"/>
        <end position="822"/>
    </location>
</feature>
<evidence type="ECO:0000259" key="1">
    <source>
        <dbReference type="Pfam" id="PF20041"/>
    </source>
</evidence>
<dbReference type="EMBL" id="JAYKLX010000001">
    <property type="protein sequence ID" value="MEB3343934.1"/>
    <property type="molecule type" value="Genomic_DNA"/>
</dbReference>
<dbReference type="Pfam" id="PF11617">
    <property type="entry name" value="Cu-binding_MopE"/>
    <property type="match status" value="6"/>
</dbReference>
<proteinExistence type="predicted"/>
<dbReference type="RefSeq" id="WP_324177988.1">
    <property type="nucleotide sequence ID" value="NZ_JAYKLX010000001.1"/>
</dbReference>
<reference evidence="2 3" key="1">
    <citation type="journal article" date="2013" name="Int. J. Syst. Evol. Microbiol.">
        <title>Aquimarina gracilis sp. nov., isolated from the gut microflora of a mussel, Mytilus coruscus, and emended description of Aquimarina spongiae.</title>
        <authorList>
            <person name="Park S.C."/>
            <person name="Choe H.N."/>
            <person name="Baik K.S."/>
            <person name="Seong C.N."/>
        </authorList>
    </citation>
    <scope>NUCLEOTIDE SEQUENCE [LARGE SCALE GENOMIC DNA]</scope>
    <source>
        <strain evidence="2 3">PSC32</strain>
    </source>
</reference>
<dbReference type="InterPro" id="IPR045619">
    <property type="entry name" value="DUF6443"/>
</dbReference>
<dbReference type="Gene3D" id="2.180.10.10">
    <property type="entry name" value="RHS repeat-associated core"/>
    <property type="match status" value="2"/>
</dbReference>
<organism evidence="2 3">
    <name type="scientific">Aquimarina gracilis</name>
    <dbReference type="NCBI Taxonomy" id="874422"/>
    <lineage>
        <taxon>Bacteria</taxon>
        <taxon>Pseudomonadati</taxon>
        <taxon>Bacteroidota</taxon>
        <taxon>Flavobacteriia</taxon>
        <taxon>Flavobacteriales</taxon>
        <taxon>Flavobacteriaceae</taxon>
        <taxon>Aquimarina</taxon>
    </lineage>
</organism>
<evidence type="ECO:0000313" key="3">
    <source>
        <dbReference type="Proteomes" id="UP001327027"/>
    </source>
</evidence>
<comment type="caution">
    <text evidence="2">The sequence shown here is derived from an EMBL/GenBank/DDBJ whole genome shotgun (WGS) entry which is preliminary data.</text>
</comment>
<protein>
    <submittedName>
        <fullName evidence="2">DUF6443 domain-containing protein</fullName>
    </submittedName>
</protein>
<dbReference type="Proteomes" id="UP001327027">
    <property type="component" value="Unassembled WGS sequence"/>
</dbReference>
<sequence>MKHTYIYIILGWLLCLPSLSYSQLVFDPCGNDDAGRAYYLDGDGDGYGNNSSVVCRNSRPPGYITQGGDCNDNDPTIINPITWYRDADGDSWGNANVKRVSCYYVSGYVKRAGDYDDSTNLITNIAPRNFYRDADNDTFGNPNNKVYRSHRPGGYVTNSSDCNDGNSAINPNTVWFKDADGDRSAISTKTQCTSPGSGYTRTLTPLGDCNDNNAALHPGTVWYKDGDGDGFASLTKTQCNKPGPGYTLTIKPLGDCDDLNANVNPNTIWYKDSDGDGFASTTKKQCSYPGSGYSRVAKPLGDCNDGNAAIHPNTIWYKNSDSDGFASTTKKQCSNPGSGYSLVVKPLGDCNDNDATLHPNTVWYHDDDGDGWGNKNITKIQCEQPTDYVRNDDDYNDSTHLITNIAPQTFYNDADGDNFGDPNQSVYYSEMPSGYVTNAQDLCPNEAGPYNGCRYRPYQPVTLSNENYVYTKAYQTAVTDPDQVKFNKDVIESVAYYDGLGRPKQQVAIKGGALGSIKNIFPSDWIPGSGSTPFFNQNGKTSENNRVIGLDPGGEFSLLWQCGNDIDHDADGGWNTDYFEVDKNVGYRYTVWVKRTGSQNGSTYHGTRNVSTLIGSRHNNPYFWHGDLPQLDTWYLIVGIIHPYNYTGSDLGISGVYDLNGNRVIDGNEFKWNDDVVTSAFRSYLYYSTDINTNQFFWNPGLQKLDGTENSISELIEAPKKEIEDIITHIEYDALGRQAKQYLPFINEGNGAYKTVNVTNDINSYYLNKYAADFEGINDPTQVNAYSERVFEASPLNRVLEQGAPGKDWKADPNSNADHTIKFDWQTNQAEEVVYFEVTFTDNNTEMPTLVQDGTHLANDLYVTVTKDENWTEADGNNHTTKEYKDKQGRVILKRAYAQTSAAATGGSGGTSDDGSHDTYYVYDDFGNKTFVIPPKVDVTDGVSAIELNELCYQYKYDYRNRLIEKKIPGKGWEYIVYNKLDQPIMTQDTLLKAESAWLFTKYDALGRVAYTGKISDNRERNIIQGEVNAYSNDLWVERGNAVMIGGVTMQYTNGGYPNVQNGEVLTINYYDDYNFDIAGMDNPGTVYGVGTSDRTKSLSTGGKVKVLNTSYWITTVTYYDQKGRPIYVASHNEYLDTTDIIETKLDFAGKVLQTKTTHTKGSHAAIVTIDTFEYDHVNRLVSQKQCVGDHTLEICNDDVGTAVTLNEAVISSSTIEESTITLLPGFSFVAAPGITFNAKALGGATSDTNAEIIVENSYDALGQLLSKKVGGGLQNVDYRYNIRGWLKGINDVNALGNDVFGFAIGYNQGTNPLYNGNISRTEWKTANDNYHRWYDYQYDALNRLTTANSHSGNFDVSNITYDKMGNILSLDRVGHLGASSFGTMDMLTYDYAATSNKLLSVTDGTTAAQGFNDVNKTNDDYDYDANGNMIIDRNKGISSITYNHLNLPNTVSISNSEGTGTISYIYDATGAKLSKIVTEGSSLITEYAGNYVYKNGEIHSIQHTEGYIEKEADGYKYIYQLKDIWGNTRVTYSDANKDGSITTSEIRREQNYYPFGLQHKGYNNTISGAKNNLKTYQGQEFTEDFGLNTHEWRYRVSDPATGRFWQIDPLAEDYTYNSTYAFQENKMGMGVELEGAELLGLDIAVYIAQKAAEFENNVSQARSKLGGAVENRVEVLKTGKEKNNVKVANHNINQVQDAMTISESVDKIGEEASNTAKEVVRDGADGAEITGDALVIAAPLTGPAAPVVAGTGATLSTIGTTTNIIMDVAEGNYKSATKRVITEAVSGGVSTAVKNAPGADETIEQAIDAHIIFYENVVIPAIEEKIEQE</sequence>
<dbReference type="Pfam" id="PF20041">
    <property type="entry name" value="DUF6443"/>
    <property type="match status" value="2"/>
</dbReference>
<evidence type="ECO:0000313" key="2">
    <source>
        <dbReference type="EMBL" id="MEB3343934.1"/>
    </source>
</evidence>
<dbReference type="InterPro" id="IPR021655">
    <property type="entry name" value="Put_metal-bd"/>
</dbReference>
<keyword evidence="3" id="KW-1185">Reference proteome</keyword>
<feature type="domain" description="DUF6443" evidence="1">
    <location>
        <begin position="471"/>
        <end position="519"/>
    </location>
</feature>
<name>A0ABU5ZP73_9FLAO</name>
<accession>A0ABU5ZP73</accession>
<gene>
    <name evidence="2" type="ORF">U6A24_00600</name>
</gene>